<protein>
    <recommendedName>
        <fullName evidence="3">Class I SAM-dependent methyltransferase</fullName>
    </recommendedName>
</protein>
<evidence type="ECO:0000313" key="2">
    <source>
        <dbReference type="Proteomes" id="UP001500212"/>
    </source>
</evidence>
<sequence>MPQASAHASDATCHLRRLVDFAEPRPDDTCLDLGCGASDVLGPWVHRVTSTDAASLPEGPFTLITASLTPTLDADPVDLLRRLLGVCAGRLVIADVVRTRAGDSGRVERVRDPARTTTRSFDELVDLVRQAGGATRRLDVFTIERPVEPWLAQAGGCADLRAELTAELDGGPKTGARPRLIGRELWFTQSWAYVAAEPVSEEQAEAAPPRR</sequence>
<keyword evidence="2" id="KW-1185">Reference proteome</keyword>
<dbReference type="SUPFAM" id="SSF53335">
    <property type="entry name" value="S-adenosyl-L-methionine-dependent methyltransferases"/>
    <property type="match status" value="1"/>
</dbReference>
<dbReference type="InterPro" id="IPR029063">
    <property type="entry name" value="SAM-dependent_MTases_sf"/>
</dbReference>
<evidence type="ECO:0008006" key="3">
    <source>
        <dbReference type="Google" id="ProtNLM"/>
    </source>
</evidence>
<proteinExistence type="predicted"/>
<name>A0ABP8TIN8_9ACTN</name>
<comment type="caution">
    <text evidence="1">The sequence shown here is derived from an EMBL/GenBank/DDBJ whole genome shotgun (WGS) entry which is preliminary data.</text>
</comment>
<reference evidence="2" key="1">
    <citation type="journal article" date="2019" name="Int. J. Syst. Evol. Microbiol.">
        <title>The Global Catalogue of Microorganisms (GCM) 10K type strain sequencing project: providing services to taxonomists for standard genome sequencing and annotation.</title>
        <authorList>
            <consortium name="The Broad Institute Genomics Platform"/>
            <consortium name="The Broad Institute Genome Sequencing Center for Infectious Disease"/>
            <person name="Wu L."/>
            <person name="Ma J."/>
        </authorList>
    </citation>
    <scope>NUCLEOTIDE SEQUENCE [LARGE SCALE GENOMIC DNA]</scope>
    <source>
        <strain evidence="2">JCM 17938</strain>
    </source>
</reference>
<dbReference type="Gene3D" id="3.40.50.150">
    <property type="entry name" value="Vaccinia Virus protein VP39"/>
    <property type="match status" value="1"/>
</dbReference>
<dbReference type="Proteomes" id="UP001500212">
    <property type="component" value="Unassembled WGS sequence"/>
</dbReference>
<dbReference type="RefSeq" id="WP_345355106.1">
    <property type="nucleotide sequence ID" value="NZ_BAABHJ010000008.1"/>
</dbReference>
<gene>
    <name evidence="1" type="ORF">GCM10023195_36610</name>
</gene>
<accession>A0ABP8TIN8</accession>
<dbReference type="EMBL" id="BAABHJ010000008">
    <property type="protein sequence ID" value="GAA4609151.1"/>
    <property type="molecule type" value="Genomic_DNA"/>
</dbReference>
<evidence type="ECO:0000313" key="1">
    <source>
        <dbReference type="EMBL" id="GAA4609151.1"/>
    </source>
</evidence>
<organism evidence="1 2">
    <name type="scientific">Actinoallomurus liliacearum</name>
    <dbReference type="NCBI Taxonomy" id="1080073"/>
    <lineage>
        <taxon>Bacteria</taxon>
        <taxon>Bacillati</taxon>
        <taxon>Actinomycetota</taxon>
        <taxon>Actinomycetes</taxon>
        <taxon>Streptosporangiales</taxon>
        <taxon>Thermomonosporaceae</taxon>
        <taxon>Actinoallomurus</taxon>
    </lineage>
</organism>